<dbReference type="PANTHER" id="PTHR42713">
    <property type="entry name" value="HISTIDINE KINASE-RELATED"/>
    <property type="match status" value="1"/>
</dbReference>
<name>A0A5R9FX24_9BACL</name>
<evidence type="ECO:0000256" key="3">
    <source>
        <dbReference type="ARBA" id="ARBA00022553"/>
    </source>
</evidence>
<keyword evidence="12" id="KW-1185">Reference proteome</keyword>
<proteinExistence type="predicted"/>
<comment type="subcellular location">
    <subcellularLocation>
        <location evidence="1">Cytoplasm</location>
    </subcellularLocation>
</comment>
<reference evidence="11 12" key="1">
    <citation type="submission" date="2019-05" db="EMBL/GenBank/DDBJ databases">
        <authorList>
            <person name="Narsing Rao M.P."/>
            <person name="Li W.J."/>
        </authorList>
    </citation>
    <scope>NUCLEOTIDE SEQUENCE [LARGE SCALE GENOMIC DNA]</scope>
    <source>
        <strain evidence="11 12">SYSU_K30003</strain>
    </source>
</reference>
<dbReference type="SMART" id="SM00448">
    <property type="entry name" value="REC"/>
    <property type="match status" value="1"/>
</dbReference>
<dbReference type="OrthoDB" id="9794370at2"/>
<dbReference type="InterPro" id="IPR011006">
    <property type="entry name" value="CheY-like_superfamily"/>
</dbReference>
<evidence type="ECO:0000259" key="9">
    <source>
        <dbReference type="PROSITE" id="PS01124"/>
    </source>
</evidence>
<dbReference type="InterPro" id="IPR018060">
    <property type="entry name" value="HTH_AraC"/>
</dbReference>
<dbReference type="Pfam" id="PF12833">
    <property type="entry name" value="HTH_18"/>
    <property type="match status" value="1"/>
</dbReference>
<dbReference type="Proteomes" id="UP000309676">
    <property type="component" value="Unassembled WGS sequence"/>
</dbReference>
<accession>A0A5R9FX24</accession>
<dbReference type="PROSITE" id="PS50110">
    <property type="entry name" value="RESPONSE_REGULATORY"/>
    <property type="match status" value="1"/>
</dbReference>
<sequence>MYQLLIVDDEETVVDGLADTVPWETIGIETVHRAYSGHQALELVDAYAIDIVITDIRMPGISGVELIGRIRERSPRTKTILLSGHSEFEYAQEGLRQHASDYLLKPIRFDDLLASVARAIDRIREEWEDVVSHRRALDALRQHLPLLRADLLNELLQGRRFAAESLTEKLRMLEVELAAGDAVSLLLVRLEEPFAGSDPGSLSLFQYAIVNMAEEIFAGEFMLWAAKERHDYLVFLAKGVAPCGQPGESLRERERLENLAAQLQKSVNSYLKGTISIVASPWGAFPDDVATLYESSVAALRRRLGAESELFATWKEQHGADEGVHSLRLLYEPPLLQHLLEAGRWSTAEEKLEAIFEELEARFSDSLEHLLEAYYSIASVLSYIAHKNGRRLETVIAREFDLFAESGGLRSIGRLREWTRTSIERIRADMEHEVKETRTSVVQQVHEYIERHLTGDVSLQAIAGHVHLHPVYLSRVYKLETGESLSDYLYRFRMNTAAHLLKGTDDKIYEIAERLGYAHPPYFIKVFKKEFGMTPQEYRDGK</sequence>
<evidence type="ECO:0000256" key="7">
    <source>
        <dbReference type="ARBA" id="ARBA00023163"/>
    </source>
</evidence>
<dbReference type="CDD" id="cd17536">
    <property type="entry name" value="REC_YesN-like"/>
    <property type="match status" value="1"/>
</dbReference>
<keyword evidence="6" id="KW-0238">DNA-binding</keyword>
<dbReference type="EMBL" id="VCIW01000033">
    <property type="protein sequence ID" value="TLS48547.1"/>
    <property type="molecule type" value="Genomic_DNA"/>
</dbReference>
<evidence type="ECO:0000256" key="2">
    <source>
        <dbReference type="ARBA" id="ARBA00022490"/>
    </source>
</evidence>
<keyword evidence="7" id="KW-0804">Transcription</keyword>
<evidence type="ECO:0000256" key="4">
    <source>
        <dbReference type="ARBA" id="ARBA00023012"/>
    </source>
</evidence>
<feature type="domain" description="HTH araC/xylS-type" evidence="9">
    <location>
        <begin position="443"/>
        <end position="541"/>
    </location>
</feature>
<feature type="modified residue" description="4-aspartylphosphate" evidence="8">
    <location>
        <position position="55"/>
    </location>
</feature>
<dbReference type="InterPro" id="IPR051552">
    <property type="entry name" value="HptR"/>
</dbReference>
<organism evidence="11 12">
    <name type="scientific">Paenibacillus antri</name>
    <dbReference type="NCBI Taxonomy" id="2582848"/>
    <lineage>
        <taxon>Bacteria</taxon>
        <taxon>Bacillati</taxon>
        <taxon>Bacillota</taxon>
        <taxon>Bacilli</taxon>
        <taxon>Bacillales</taxon>
        <taxon>Paenibacillaceae</taxon>
        <taxon>Paenibacillus</taxon>
    </lineage>
</organism>
<dbReference type="RefSeq" id="WP_138198041.1">
    <property type="nucleotide sequence ID" value="NZ_VCIW01000033.1"/>
</dbReference>
<dbReference type="InterPro" id="IPR001789">
    <property type="entry name" value="Sig_transdc_resp-reg_receiver"/>
</dbReference>
<dbReference type="PRINTS" id="PR00032">
    <property type="entry name" value="HTHARAC"/>
</dbReference>
<evidence type="ECO:0000256" key="8">
    <source>
        <dbReference type="PROSITE-ProRule" id="PRU00169"/>
    </source>
</evidence>
<evidence type="ECO:0000313" key="12">
    <source>
        <dbReference type="Proteomes" id="UP000309676"/>
    </source>
</evidence>
<dbReference type="GO" id="GO:0043565">
    <property type="term" value="F:sequence-specific DNA binding"/>
    <property type="evidence" value="ECO:0007669"/>
    <property type="project" value="InterPro"/>
</dbReference>
<dbReference type="SMART" id="SM00342">
    <property type="entry name" value="HTH_ARAC"/>
    <property type="match status" value="1"/>
</dbReference>
<comment type="caution">
    <text evidence="11">The sequence shown here is derived from an EMBL/GenBank/DDBJ whole genome shotgun (WGS) entry which is preliminary data.</text>
</comment>
<dbReference type="Gene3D" id="1.10.10.60">
    <property type="entry name" value="Homeodomain-like"/>
    <property type="match status" value="2"/>
</dbReference>
<dbReference type="InterPro" id="IPR018062">
    <property type="entry name" value="HTH_AraC-typ_CS"/>
</dbReference>
<gene>
    <name evidence="11" type="ORF">FE782_30000</name>
</gene>
<dbReference type="Pfam" id="PF00072">
    <property type="entry name" value="Response_reg"/>
    <property type="match status" value="1"/>
</dbReference>
<dbReference type="InterPro" id="IPR009057">
    <property type="entry name" value="Homeodomain-like_sf"/>
</dbReference>
<keyword evidence="5" id="KW-0805">Transcription regulation</keyword>
<evidence type="ECO:0000313" key="11">
    <source>
        <dbReference type="EMBL" id="TLS48547.1"/>
    </source>
</evidence>
<dbReference type="PROSITE" id="PS00041">
    <property type="entry name" value="HTH_ARAC_FAMILY_1"/>
    <property type="match status" value="1"/>
</dbReference>
<dbReference type="InterPro" id="IPR020449">
    <property type="entry name" value="Tscrpt_reg_AraC-type_HTH"/>
</dbReference>
<dbReference type="Gene3D" id="3.40.50.2300">
    <property type="match status" value="1"/>
</dbReference>
<evidence type="ECO:0000256" key="1">
    <source>
        <dbReference type="ARBA" id="ARBA00004496"/>
    </source>
</evidence>
<evidence type="ECO:0000256" key="5">
    <source>
        <dbReference type="ARBA" id="ARBA00023015"/>
    </source>
</evidence>
<dbReference type="SUPFAM" id="SSF52172">
    <property type="entry name" value="CheY-like"/>
    <property type="match status" value="1"/>
</dbReference>
<evidence type="ECO:0000256" key="6">
    <source>
        <dbReference type="ARBA" id="ARBA00023125"/>
    </source>
</evidence>
<keyword evidence="4" id="KW-0902">Two-component regulatory system</keyword>
<dbReference type="AlphaFoldDB" id="A0A5R9FX24"/>
<feature type="domain" description="Response regulatory" evidence="10">
    <location>
        <begin position="3"/>
        <end position="120"/>
    </location>
</feature>
<keyword evidence="2" id="KW-0963">Cytoplasm</keyword>
<keyword evidence="3 8" id="KW-0597">Phosphoprotein</keyword>
<evidence type="ECO:0000259" key="10">
    <source>
        <dbReference type="PROSITE" id="PS50110"/>
    </source>
</evidence>
<dbReference type="PROSITE" id="PS01124">
    <property type="entry name" value="HTH_ARAC_FAMILY_2"/>
    <property type="match status" value="1"/>
</dbReference>
<dbReference type="GO" id="GO:0000160">
    <property type="term" value="P:phosphorelay signal transduction system"/>
    <property type="evidence" value="ECO:0007669"/>
    <property type="project" value="UniProtKB-KW"/>
</dbReference>
<dbReference type="GO" id="GO:0005737">
    <property type="term" value="C:cytoplasm"/>
    <property type="evidence" value="ECO:0007669"/>
    <property type="project" value="UniProtKB-SubCell"/>
</dbReference>
<protein>
    <submittedName>
        <fullName evidence="11">Response regulator transcription factor</fullName>
    </submittedName>
</protein>
<dbReference type="SUPFAM" id="SSF46689">
    <property type="entry name" value="Homeodomain-like"/>
    <property type="match status" value="2"/>
</dbReference>
<dbReference type="PANTHER" id="PTHR42713:SF3">
    <property type="entry name" value="TRANSCRIPTIONAL REGULATORY PROTEIN HPTR"/>
    <property type="match status" value="1"/>
</dbReference>
<dbReference type="GO" id="GO:0003700">
    <property type="term" value="F:DNA-binding transcription factor activity"/>
    <property type="evidence" value="ECO:0007669"/>
    <property type="project" value="InterPro"/>
</dbReference>